<dbReference type="SUPFAM" id="SSF50044">
    <property type="entry name" value="SH3-domain"/>
    <property type="match status" value="1"/>
</dbReference>
<evidence type="ECO:0000259" key="4">
    <source>
        <dbReference type="PROSITE" id="PS50002"/>
    </source>
</evidence>
<sequence length="922" mass="99502">MSKTYPYQARALMRFKAQDGQFVLGSNQLVTVTGQTDDEGDWLSVTDRDGGSGSVPAGFLIEIQPGDPLCSAPADSDGSVNLPTPPPASKPHQLASIASHDPSSSQPSTAQSQAPPPPAAKPNALRDRIAMFNKPAPAASSPAPNTGPKPPVARKPMNIPPPAPPIEAAQDSPSSTPVPADDECARSTEPAGMSAADAEESVKAGGSLKDRIRLLQQQQQQQTLASEQPATPPKPKREWKRPPSAPTDEPSIIAPLLPSAPQEISNAGENITDPDNEAVPTSTEMDPGEEAVEEEDEIARRRRIAERMAKLGGARMGFGFPGPAAAPPKPSPPQHFSEESSQVPEELPAEEFSALPPERIVMPAIPKRAAPPKRKAPALPNTPSAADAPLEVQPEPLAITEPDLLPLSEEPPAITNPDLLPFSDEPVPSESYVQSAEIANNDTGAPPPAVHPEKSGSSDSYAAPSPPQRAAPSPKIPDPTGGPEDSHPPPISPDRPQVPSTPQVTSEGAHSDRSATTSPQSPPIPDAYSSPKSSSIPHRPASPAPEPNVKMNLKCCIKILQIALLARTALAIDGITALPKMSREGHIDQSLWALSEDVNISYRSAHYIGRQLAQQVVSSDKDCFRKVAQRYLPQALFDSNHLGDLDETNVFDETPSLTHGFSEEHRFQLQQGFVSTMIDAFVESTEAKSSGGTNLQSRFLDIVQKSKLPSGVLADAFHEVSETASQPLDVIVAYLESPPSTIGNNSDDVTQYFFIFQLWCIAKRFTLPTSPQKIIEYQTFQEPTPYLASVLIALQESQRCLNIAAKLVMRREVYFLSEETPEKLSSYNILPEISRLENDAAQILQATFVPLTHHSILKKNKAFKKWAKPKTLLLKTYQDAMHYGKELSQESRNIASYHNNIKRIKMKLTQNGGGLRSSHLQK</sequence>
<keyword evidence="6" id="KW-1185">Reference proteome</keyword>
<dbReference type="InterPro" id="IPR036028">
    <property type="entry name" value="SH3-like_dom_sf"/>
</dbReference>
<evidence type="ECO:0000313" key="6">
    <source>
        <dbReference type="Proteomes" id="UP001164743"/>
    </source>
</evidence>
<evidence type="ECO:0000256" key="3">
    <source>
        <dbReference type="SAM" id="MobiDB-lite"/>
    </source>
</evidence>
<proteinExistence type="predicted"/>
<dbReference type="Proteomes" id="UP001164743">
    <property type="component" value="Chromosome 1A"/>
</dbReference>
<organism evidence="5 6">
    <name type="scientific">Puccinia triticina</name>
    <dbReference type="NCBI Taxonomy" id="208348"/>
    <lineage>
        <taxon>Eukaryota</taxon>
        <taxon>Fungi</taxon>
        <taxon>Dikarya</taxon>
        <taxon>Basidiomycota</taxon>
        <taxon>Pucciniomycotina</taxon>
        <taxon>Pucciniomycetes</taxon>
        <taxon>Pucciniales</taxon>
        <taxon>Pucciniaceae</taxon>
        <taxon>Puccinia</taxon>
    </lineage>
</organism>
<feature type="region of interest" description="Disordered" evidence="3">
    <location>
        <begin position="66"/>
        <end position="297"/>
    </location>
</feature>
<feature type="region of interest" description="Disordered" evidence="3">
    <location>
        <begin position="314"/>
        <end position="547"/>
    </location>
</feature>
<dbReference type="GeneID" id="77806954"/>
<feature type="compositionally biased region" description="Polar residues" evidence="3">
    <location>
        <begin position="431"/>
        <end position="443"/>
    </location>
</feature>
<feature type="compositionally biased region" description="Pro residues" evidence="3">
    <location>
        <begin position="324"/>
        <end position="333"/>
    </location>
</feature>
<feature type="compositionally biased region" description="Low complexity" evidence="3">
    <location>
        <begin position="135"/>
        <end position="144"/>
    </location>
</feature>
<feature type="domain" description="SH3" evidence="4">
    <location>
        <begin position="4"/>
        <end position="65"/>
    </location>
</feature>
<feature type="compositionally biased region" description="Pro residues" evidence="3">
    <location>
        <begin position="464"/>
        <end position="477"/>
    </location>
</feature>
<dbReference type="EMBL" id="CP110421">
    <property type="protein sequence ID" value="WAQ81634.1"/>
    <property type="molecule type" value="Genomic_DNA"/>
</dbReference>
<keyword evidence="1 2" id="KW-0728">SH3 domain</keyword>
<evidence type="ECO:0000256" key="2">
    <source>
        <dbReference type="PROSITE-ProRule" id="PRU00192"/>
    </source>
</evidence>
<protein>
    <recommendedName>
        <fullName evidence="4">SH3 domain-containing protein</fullName>
    </recommendedName>
</protein>
<feature type="compositionally biased region" description="Low complexity" evidence="3">
    <location>
        <begin position="401"/>
        <end position="412"/>
    </location>
</feature>
<dbReference type="PROSITE" id="PS50002">
    <property type="entry name" value="SH3"/>
    <property type="match status" value="1"/>
</dbReference>
<reference evidence="5" key="1">
    <citation type="submission" date="2022-10" db="EMBL/GenBank/DDBJ databases">
        <title>Puccinia triticina Genome sequencing and assembly.</title>
        <authorList>
            <person name="Li C."/>
        </authorList>
    </citation>
    <scope>NUCLEOTIDE SEQUENCE</scope>
    <source>
        <strain evidence="5">Pt15</strain>
    </source>
</reference>
<evidence type="ECO:0000256" key="1">
    <source>
        <dbReference type="ARBA" id="ARBA00022443"/>
    </source>
</evidence>
<feature type="compositionally biased region" description="Polar residues" evidence="3">
    <location>
        <begin position="498"/>
        <end position="519"/>
    </location>
</feature>
<dbReference type="InterPro" id="IPR001452">
    <property type="entry name" value="SH3_domain"/>
</dbReference>
<evidence type="ECO:0000313" key="5">
    <source>
        <dbReference type="EMBL" id="WAQ81634.1"/>
    </source>
</evidence>
<gene>
    <name evidence="5" type="ORF">PtA15_1A976</name>
</gene>
<feature type="compositionally biased region" description="Acidic residues" evidence="3">
    <location>
        <begin position="286"/>
        <end position="297"/>
    </location>
</feature>
<accession>A0ABY7C9E2</accession>
<feature type="compositionally biased region" description="Pro residues" evidence="3">
    <location>
        <begin position="145"/>
        <end position="165"/>
    </location>
</feature>
<dbReference type="RefSeq" id="XP_053017189.1">
    <property type="nucleotide sequence ID" value="XM_053166059.1"/>
</dbReference>
<feature type="compositionally biased region" description="Low complexity" evidence="3">
    <location>
        <begin position="102"/>
        <end position="113"/>
    </location>
</feature>
<name>A0ABY7C9E2_9BASI</name>
<dbReference type="CDD" id="cd00174">
    <property type="entry name" value="SH3"/>
    <property type="match status" value="1"/>
</dbReference>